<keyword evidence="2" id="KW-1185">Reference proteome</keyword>
<dbReference type="Gene3D" id="3.80.10.10">
    <property type="entry name" value="Ribonuclease Inhibitor"/>
    <property type="match status" value="1"/>
</dbReference>
<evidence type="ECO:0000313" key="2">
    <source>
        <dbReference type="Proteomes" id="UP001470230"/>
    </source>
</evidence>
<comment type="caution">
    <text evidence="1">The sequence shown here is derived from an EMBL/GenBank/DDBJ whole genome shotgun (WGS) entry which is preliminary data.</text>
</comment>
<dbReference type="Pfam" id="PF13306">
    <property type="entry name" value="LRR_5"/>
    <property type="match status" value="2"/>
</dbReference>
<dbReference type="EMBL" id="JAPFFF010000014">
    <property type="protein sequence ID" value="KAK8870768.1"/>
    <property type="molecule type" value="Genomic_DNA"/>
</dbReference>
<dbReference type="InterPro" id="IPR032675">
    <property type="entry name" value="LRR_dom_sf"/>
</dbReference>
<accession>A0ABR2IYR2</accession>
<dbReference type="InterPro" id="IPR026906">
    <property type="entry name" value="LRR_5"/>
</dbReference>
<proteinExistence type="predicted"/>
<dbReference type="Proteomes" id="UP001470230">
    <property type="component" value="Unassembled WGS sequence"/>
</dbReference>
<name>A0ABR2IYR2_9EUKA</name>
<protein>
    <submittedName>
        <fullName evidence="1">Uncharacterized protein</fullName>
    </submittedName>
</protein>
<sequence length="141" mass="16050">MISVEFESDSQLEIMDENAFSVISIGSITIPSSVSRIEKSCFDKCSKLKRVDFLPEFKRNWCYGVSHLTDIIIMESENEEPNVIYYENKFLLAKSDTNSDAFDVLVFARRDIDDVVVPSFIKTIVSSAFGDCIKLKKNKTN</sequence>
<evidence type="ECO:0000313" key="1">
    <source>
        <dbReference type="EMBL" id="KAK8870768.1"/>
    </source>
</evidence>
<organism evidence="1 2">
    <name type="scientific">Tritrichomonas musculus</name>
    <dbReference type="NCBI Taxonomy" id="1915356"/>
    <lineage>
        <taxon>Eukaryota</taxon>
        <taxon>Metamonada</taxon>
        <taxon>Parabasalia</taxon>
        <taxon>Tritrichomonadida</taxon>
        <taxon>Tritrichomonadidae</taxon>
        <taxon>Tritrichomonas</taxon>
    </lineage>
</organism>
<gene>
    <name evidence="1" type="ORF">M9Y10_008655</name>
</gene>
<reference evidence="1 2" key="1">
    <citation type="submission" date="2024-04" db="EMBL/GenBank/DDBJ databases">
        <title>Tritrichomonas musculus Genome.</title>
        <authorList>
            <person name="Alves-Ferreira E."/>
            <person name="Grigg M."/>
            <person name="Lorenzi H."/>
            <person name="Galac M."/>
        </authorList>
    </citation>
    <scope>NUCLEOTIDE SEQUENCE [LARGE SCALE GENOMIC DNA]</scope>
    <source>
        <strain evidence="1 2">EAF2021</strain>
    </source>
</reference>